<reference evidence="1 2" key="1">
    <citation type="submission" date="2020-10" db="EMBL/GenBank/DDBJ databases">
        <title>Mucilaginibacter mali sp. nov., isolated from rhizosphere soil of apple orchard.</title>
        <authorList>
            <person name="Lee J.-S."/>
            <person name="Kim H.S."/>
            <person name="Kim J.-S."/>
        </authorList>
    </citation>
    <scope>NUCLEOTIDE SEQUENCE [LARGE SCALE GENOMIC DNA]</scope>
    <source>
        <strain evidence="1 2">KCTC 23157</strain>
    </source>
</reference>
<evidence type="ECO:0000313" key="1">
    <source>
        <dbReference type="EMBL" id="MBE9667193.1"/>
    </source>
</evidence>
<keyword evidence="2" id="KW-1185">Reference proteome</keyword>
<accession>A0ABR9XII7</accession>
<proteinExistence type="predicted"/>
<dbReference type="EMBL" id="JADFFM010000001">
    <property type="protein sequence ID" value="MBE9667193.1"/>
    <property type="molecule type" value="Genomic_DNA"/>
</dbReference>
<dbReference type="Proteomes" id="UP000632774">
    <property type="component" value="Unassembled WGS sequence"/>
</dbReference>
<evidence type="ECO:0000313" key="2">
    <source>
        <dbReference type="Proteomes" id="UP000632774"/>
    </source>
</evidence>
<dbReference type="RefSeq" id="WP_194106542.1">
    <property type="nucleotide sequence ID" value="NZ_JADFFM010000001.1"/>
</dbReference>
<organism evidence="1 2">
    <name type="scientific">Mucilaginibacter boryungensis</name>
    <dbReference type="NCBI Taxonomy" id="768480"/>
    <lineage>
        <taxon>Bacteria</taxon>
        <taxon>Pseudomonadati</taxon>
        <taxon>Bacteroidota</taxon>
        <taxon>Sphingobacteriia</taxon>
        <taxon>Sphingobacteriales</taxon>
        <taxon>Sphingobacteriaceae</taxon>
        <taxon>Mucilaginibacter</taxon>
    </lineage>
</organism>
<comment type="caution">
    <text evidence="1">The sequence shown here is derived from an EMBL/GenBank/DDBJ whole genome shotgun (WGS) entry which is preliminary data.</text>
</comment>
<gene>
    <name evidence="1" type="ORF">IRJ18_12550</name>
</gene>
<sequence length="66" mass="6989">MKNVTGGSPFYVTVSCYNGYFYLGDVCTGMIESDCLDQIPPTLDAMCVNLYGLGTADQSTCGIGNC</sequence>
<name>A0ABR9XII7_9SPHI</name>
<protein>
    <submittedName>
        <fullName evidence="1">Uncharacterized protein</fullName>
    </submittedName>
</protein>
<dbReference type="PROSITE" id="PS51257">
    <property type="entry name" value="PROKAR_LIPOPROTEIN"/>
    <property type="match status" value="1"/>
</dbReference>